<name>A0ACB9AV66_9ASTR</name>
<proteinExistence type="predicted"/>
<dbReference type="Proteomes" id="UP001056120">
    <property type="component" value="Linkage Group LG24"/>
</dbReference>
<reference evidence="1 2" key="2">
    <citation type="journal article" date="2022" name="Mol. Ecol. Resour.">
        <title>The genomes of chicory, endive, great burdock and yacon provide insights into Asteraceae paleo-polyploidization history and plant inulin production.</title>
        <authorList>
            <person name="Fan W."/>
            <person name="Wang S."/>
            <person name="Wang H."/>
            <person name="Wang A."/>
            <person name="Jiang F."/>
            <person name="Liu H."/>
            <person name="Zhao H."/>
            <person name="Xu D."/>
            <person name="Zhang Y."/>
        </authorList>
    </citation>
    <scope>NUCLEOTIDE SEQUENCE [LARGE SCALE GENOMIC DNA]</scope>
    <source>
        <strain evidence="2">cv. Yunnan</strain>
        <tissue evidence="1">Leaves</tissue>
    </source>
</reference>
<accession>A0ACB9AV66</accession>
<comment type="caution">
    <text evidence="1">The sequence shown here is derived from an EMBL/GenBank/DDBJ whole genome shotgun (WGS) entry which is preliminary data.</text>
</comment>
<sequence>MGNLAVVGYDHFRDGTGELFPQEEIQKWEEHVNPRQAIDEIQAEMFHEQGHLCPQCGEINVKVGKNNHIFCWACLGRWLTAAHITLVRRVANNTRMDSVGVLWL</sequence>
<gene>
    <name evidence="1" type="ORF">L1987_72328</name>
</gene>
<keyword evidence="2" id="KW-1185">Reference proteome</keyword>
<evidence type="ECO:0000313" key="2">
    <source>
        <dbReference type="Proteomes" id="UP001056120"/>
    </source>
</evidence>
<evidence type="ECO:0000313" key="1">
    <source>
        <dbReference type="EMBL" id="KAI3713742.1"/>
    </source>
</evidence>
<reference evidence="2" key="1">
    <citation type="journal article" date="2022" name="Mol. Ecol. Resour.">
        <title>The genomes of chicory, endive, great burdock and yacon provide insights into Asteraceae palaeo-polyploidization history and plant inulin production.</title>
        <authorList>
            <person name="Fan W."/>
            <person name="Wang S."/>
            <person name="Wang H."/>
            <person name="Wang A."/>
            <person name="Jiang F."/>
            <person name="Liu H."/>
            <person name="Zhao H."/>
            <person name="Xu D."/>
            <person name="Zhang Y."/>
        </authorList>
    </citation>
    <scope>NUCLEOTIDE SEQUENCE [LARGE SCALE GENOMIC DNA]</scope>
    <source>
        <strain evidence="2">cv. Yunnan</strain>
    </source>
</reference>
<organism evidence="1 2">
    <name type="scientific">Smallanthus sonchifolius</name>
    <dbReference type="NCBI Taxonomy" id="185202"/>
    <lineage>
        <taxon>Eukaryota</taxon>
        <taxon>Viridiplantae</taxon>
        <taxon>Streptophyta</taxon>
        <taxon>Embryophyta</taxon>
        <taxon>Tracheophyta</taxon>
        <taxon>Spermatophyta</taxon>
        <taxon>Magnoliopsida</taxon>
        <taxon>eudicotyledons</taxon>
        <taxon>Gunneridae</taxon>
        <taxon>Pentapetalae</taxon>
        <taxon>asterids</taxon>
        <taxon>campanulids</taxon>
        <taxon>Asterales</taxon>
        <taxon>Asteraceae</taxon>
        <taxon>Asteroideae</taxon>
        <taxon>Heliantheae alliance</taxon>
        <taxon>Millerieae</taxon>
        <taxon>Smallanthus</taxon>
    </lineage>
</organism>
<dbReference type="EMBL" id="CM042041">
    <property type="protein sequence ID" value="KAI3713742.1"/>
    <property type="molecule type" value="Genomic_DNA"/>
</dbReference>
<protein>
    <submittedName>
        <fullName evidence="1">Uncharacterized protein</fullName>
    </submittedName>
</protein>